<keyword evidence="4" id="KW-0378">Hydrolase</keyword>
<dbReference type="EMBL" id="DS113541">
    <property type="protein sequence ID" value="EAY02279.1"/>
    <property type="molecule type" value="Genomic_DNA"/>
</dbReference>
<dbReference type="InterPro" id="IPR001577">
    <property type="entry name" value="Peptidase_M8"/>
</dbReference>
<evidence type="ECO:0000256" key="4">
    <source>
        <dbReference type="ARBA" id="ARBA00022801"/>
    </source>
</evidence>
<keyword evidence="2" id="KW-0645">Protease</keyword>
<dbReference type="Gene3D" id="3.10.170.20">
    <property type="match status" value="1"/>
</dbReference>
<feature type="binding site" evidence="7">
    <location>
        <position position="273"/>
    </location>
    <ligand>
        <name>Zn(2+)</name>
        <dbReference type="ChEBI" id="CHEBI:29105"/>
        <note>catalytic</note>
    </ligand>
</feature>
<dbReference type="SUPFAM" id="SSF55486">
    <property type="entry name" value="Metalloproteases ('zincins'), catalytic domain"/>
    <property type="match status" value="1"/>
</dbReference>
<evidence type="ECO:0000256" key="2">
    <source>
        <dbReference type="ARBA" id="ARBA00022670"/>
    </source>
</evidence>
<protein>
    <submittedName>
        <fullName evidence="8">GP63-like</fullName>
    </submittedName>
</protein>
<dbReference type="GO" id="GO:0046872">
    <property type="term" value="F:metal ion binding"/>
    <property type="evidence" value="ECO:0007669"/>
    <property type="project" value="UniProtKB-KW"/>
</dbReference>
<keyword evidence="5 7" id="KW-0862">Zinc</keyword>
<dbReference type="KEGG" id="tva:4760116"/>
<dbReference type="PANTHER" id="PTHR10942">
    <property type="entry name" value="LEISHMANOLYSIN-LIKE PEPTIDASE"/>
    <property type="match status" value="1"/>
</dbReference>
<reference evidence="8" key="1">
    <citation type="submission" date="2006-10" db="EMBL/GenBank/DDBJ databases">
        <authorList>
            <person name="Amadeo P."/>
            <person name="Zhao Q."/>
            <person name="Wortman J."/>
            <person name="Fraser-Liggett C."/>
            <person name="Carlton J."/>
        </authorList>
    </citation>
    <scope>NUCLEOTIDE SEQUENCE</scope>
    <source>
        <strain evidence="8">G3</strain>
    </source>
</reference>
<comment type="similarity">
    <text evidence="1">Belongs to the peptidase M8 family.</text>
</comment>
<keyword evidence="3 7" id="KW-0479">Metal-binding</keyword>
<evidence type="ECO:0000313" key="8">
    <source>
        <dbReference type="EMBL" id="EAY02279.1"/>
    </source>
</evidence>
<evidence type="ECO:0000256" key="7">
    <source>
        <dbReference type="PIRSR" id="PIRSR601577-2"/>
    </source>
</evidence>
<gene>
    <name evidence="8" type="ORF">TVAG_030950</name>
</gene>
<dbReference type="GO" id="GO:0008233">
    <property type="term" value="F:peptidase activity"/>
    <property type="evidence" value="ECO:0000318"/>
    <property type="project" value="GO_Central"/>
</dbReference>
<dbReference type="RefSeq" id="XP_001314596.1">
    <property type="nucleotide sequence ID" value="XM_001314567.1"/>
</dbReference>
<dbReference type="GO" id="GO:0004222">
    <property type="term" value="F:metalloendopeptidase activity"/>
    <property type="evidence" value="ECO:0007669"/>
    <property type="project" value="InterPro"/>
</dbReference>
<dbReference type="GO" id="GO:0007155">
    <property type="term" value="P:cell adhesion"/>
    <property type="evidence" value="ECO:0007669"/>
    <property type="project" value="InterPro"/>
</dbReference>
<organism evidence="8 9">
    <name type="scientific">Trichomonas vaginalis (strain ATCC PRA-98 / G3)</name>
    <dbReference type="NCBI Taxonomy" id="412133"/>
    <lineage>
        <taxon>Eukaryota</taxon>
        <taxon>Metamonada</taxon>
        <taxon>Parabasalia</taxon>
        <taxon>Trichomonadida</taxon>
        <taxon>Trichomonadidae</taxon>
        <taxon>Trichomonas</taxon>
    </lineage>
</organism>
<name>A2EYK3_TRIV3</name>
<dbReference type="Pfam" id="PF01457">
    <property type="entry name" value="Peptidase_M8"/>
    <property type="match status" value="1"/>
</dbReference>
<evidence type="ECO:0000256" key="1">
    <source>
        <dbReference type="ARBA" id="ARBA00005860"/>
    </source>
</evidence>
<comment type="cofactor">
    <cofactor evidence="7">
        <name>Zn(2+)</name>
        <dbReference type="ChEBI" id="CHEBI:29105"/>
    </cofactor>
    <text evidence="7">Binds 1 zinc ion per subunit.</text>
</comment>
<dbReference type="GO" id="GO:0006508">
    <property type="term" value="P:proteolysis"/>
    <property type="evidence" value="ECO:0007669"/>
    <property type="project" value="UniProtKB-KW"/>
</dbReference>
<reference evidence="8" key="2">
    <citation type="journal article" date="2007" name="Science">
        <title>Draft genome sequence of the sexually transmitted pathogen Trichomonas vaginalis.</title>
        <authorList>
            <person name="Carlton J.M."/>
            <person name="Hirt R.P."/>
            <person name="Silva J.C."/>
            <person name="Delcher A.L."/>
            <person name="Schatz M."/>
            <person name="Zhao Q."/>
            <person name="Wortman J.R."/>
            <person name="Bidwell S.L."/>
            <person name="Alsmark U.C.M."/>
            <person name="Besteiro S."/>
            <person name="Sicheritz-Ponten T."/>
            <person name="Noel C.J."/>
            <person name="Dacks J.B."/>
            <person name="Foster P.G."/>
            <person name="Simillion C."/>
            <person name="Van de Peer Y."/>
            <person name="Miranda-Saavedra D."/>
            <person name="Barton G.J."/>
            <person name="Westrop G.D."/>
            <person name="Mueller S."/>
            <person name="Dessi D."/>
            <person name="Fiori P.L."/>
            <person name="Ren Q."/>
            <person name="Paulsen I."/>
            <person name="Zhang H."/>
            <person name="Bastida-Corcuera F.D."/>
            <person name="Simoes-Barbosa A."/>
            <person name="Brown M.T."/>
            <person name="Hayes R.D."/>
            <person name="Mukherjee M."/>
            <person name="Okumura C.Y."/>
            <person name="Schneider R."/>
            <person name="Smith A.J."/>
            <person name="Vanacova S."/>
            <person name="Villalvazo M."/>
            <person name="Haas B.J."/>
            <person name="Pertea M."/>
            <person name="Feldblyum T.V."/>
            <person name="Utterback T.R."/>
            <person name="Shu C.L."/>
            <person name="Osoegawa K."/>
            <person name="de Jong P.J."/>
            <person name="Hrdy I."/>
            <person name="Horvathova L."/>
            <person name="Zubacova Z."/>
            <person name="Dolezal P."/>
            <person name="Malik S.B."/>
            <person name="Logsdon J.M. Jr."/>
            <person name="Henze K."/>
            <person name="Gupta A."/>
            <person name="Wang C.C."/>
            <person name="Dunne R.L."/>
            <person name="Upcroft J.A."/>
            <person name="Upcroft P."/>
            <person name="White O."/>
            <person name="Salzberg S.L."/>
            <person name="Tang P."/>
            <person name="Chiu C.-H."/>
            <person name="Lee Y.-S."/>
            <person name="Embley T.M."/>
            <person name="Coombs G.H."/>
            <person name="Mottram J.C."/>
            <person name="Tachezy J."/>
            <person name="Fraser-Liggett C.M."/>
            <person name="Johnson P.J."/>
        </authorList>
    </citation>
    <scope>NUCLEOTIDE SEQUENCE [LARGE SCALE GENOMIC DNA]</scope>
    <source>
        <strain evidence="8">G3</strain>
    </source>
</reference>
<dbReference type="VEuPathDB" id="TrichDB:TVAGG3_0585970"/>
<keyword evidence="6 7" id="KW-0482">Metalloprotease</keyword>
<keyword evidence="9" id="KW-1185">Reference proteome</keyword>
<evidence type="ECO:0000313" key="9">
    <source>
        <dbReference type="Proteomes" id="UP000001542"/>
    </source>
</evidence>
<evidence type="ECO:0000256" key="3">
    <source>
        <dbReference type="ARBA" id="ARBA00022723"/>
    </source>
</evidence>
<dbReference type="AlphaFoldDB" id="A2EYK3"/>
<sequence>MFFILFYFIKSEERLRFDEEGRIIFPDPVLIPEYSNLTRQTLDDEWKNIRIKLNMSYITCEVRDPSMCYEEGQIIEFQDANENLECNKSTIFSSHDYTNLTIMIHNLKDFAERFLKVLPTPTKDYDMELTVRIIYFPSTSRVVAQARPETFDEYWRPTSGTIWLNALGVLSELSIFETESSSYMNTLIHEFTHSLYALQGLYHPRNSKDFYKRDQMYCSLTKYGKEFKFQISPYSHLFAQKHYGVDEFVGDDKTCPSGIEIKDGGGKGTKDFHLKGLTFFGEINIGTGPLIRLTDAAIAIIQDTGNYICNWSMAQPLVWGNRESQIGGQPIKDFAL</sequence>
<accession>A2EYK3</accession>
<evidence type="ECO:0000256" key="6">
    <source>
        <dbReference type="ARBA" id="ARBA00023049"/>
    </source>
</evidence>
<dbReference type="FunFam" id="3.90.132.10:FF:000006">
    <property type="entry name" value="GP63-like"/>
    <property type="match status" value="1"/>
</dbReference>
<evidence type="ECO:0000256" key="5">
    <source>
        <dbReference type="ARBA" id="ARBA00022833"/>
    </source>
</evidence>
<dbReference type="GO" id="GO:0016020">
    <property type="term" value="C:membrane"/>
    <property type="evidence" value="ECO:0007669"/>
    <property type="project" value="InterPro"/>
</dbReference>
<proteinExistence type="inferred from homology"/>
<dbReference type="InParanoid" id="A2EYK3"/>
<dbReference type="SMR" id="A2EYK3"/>
<dbReference type="PANTHER" id="PTHR10942:SF0">
    <property type="entry name" value="LEISHMANOLYSIN-LIKE PEPTIDASE"/>
    <property type="match status" value="1"/>
</dbReference>
<dbReference type="GO" id="GO:0005737">
    <property type="term" value="C:cytoplasm"/>
    <property type="evidence" value="ECO:0000318"/>
    <property type="project" value="GO_Central"/>
</dbReference>
<dbReference type="VEuPathDB" id="TrichDB:TVAG_030950"/>
<dbReference type="Gene3D" id="3.90.132.10">
    <property type="entry name" value="Leishmanolysin , domain 2"/>
    <property type="match status" value="1"/>
</dbReference>
<dbReference type="Proteomes" id="UP000001542">
    <property type="component" value="Unassembled WGS sequence"/>
</dbReference>